<evidence type="ECO:0000256" key="8">
    <source>
        <dbReference type="ARBA" id="ARBA00023224"/>
    </source>
</evidence>
<evidence type="ECO:0000256" key="9">
    <source>
        <dbReference type="SAM" id="Phobius"/>
    </source>
</evidence>
<keyword evidence="6 9" id="KW-0472">Membrane</keyword>
<feature type="transmembrane region" description="Helical" evidence="9">
    <location>
        <begin position="180"/>
        <end position="206"/>
    </location>
</feature>
<comment type="caution">
    <text evidence="11">The sequence shown here is derived from an EMBL/GenBank/DDBJ whole genome shotgun (WGS) entry which is preliminary data.</text>
</comment>
<protein>
    <submittedName>
        <fullName evidence="11">P2Y purinoceptor 1</fullName>
    </submittedName>
</protein>
<feature type="domain" description="G-protein coupled receptors family 1 profile" evidence="10">
    <location>
        <begin position="36"/>
        <end position="287"/>
    </location>
</feature>
<organism evidence="11 12">
    <name type="scientific">Huso huso</name>
    <name type="common">Beluga</name>
    <name type="synonym">Acipenser huso</name>
    <dbReference type="NCBI Taxonomy" id="61971"/>
    <lineage>
        <taxon>Eukaryota</taxon>
        <taxon>Metazoa</taxon>
        <taxon>Chordata</taxon>
        <taxon>Craniata</taxon>
        <taxon>Vertebrata</taxon>
        <taxon>Euteleostomi</taxon>
        <taxon>Actinopterygii</taxon>
        <taxon>Chondrostei</taxon>
        <taxon>Acipenseriformes</taxon>
        <taxon>Acipenseridae</taxon>
        <taxon>Huso</taxon>
    </lineage>
</organism>
<dbReference type="PROSITE" id="PS50262">
    <property type="entry name" value="G_PROTEIN_RECEP_F1_2"/>
    <property type="match status" value="1"/>
</dbReference>
<evidence type="ECO:0000256" key="2">
    <source>
        <dbReference type="ARBA" id="ARBA00022475"/>
    </source>
</evidence>
<evidence type="ECO:0000256" key="7">
    <source>
        <dbReference type="ARBA" id="ARBA00023170"/>
    </source>
</evidence>
<keyword evidence="7" id="KW-0675">Receptor</keyword>
<dbReference type="PRINTS" id="PR00237">
    <property type="entry name" value="GPCRRHODOPSN"/>
</dbReference>
<evidence type="ECO:0000256" key="5">
    <source>
        <dbReference type="ARBA" id="ARBA00023040"/>
    </source>
</evidence>
<feature type="transmembrane region" description="Helical" evidence="9">
    <location>
        <begin position="20"/>
        <end position="45"/>
    </location>
</feature>
<dbReference type="PANTHER" id="PTHR24231">
    <property type="entry name" value="PURINOCEPTOR-RELATED G-PROTEIN COUPLED RECEPTOR"/>
    <property type="match status" value="1"/>
</dbReference>
<accession>A0ABR0ZTU4</accession>
<dbReference type="Gene3D" id="1.20.1070.10">
    <property type="entry name" value="Rhodopsin 7-helix transmembrane proteins"/>
    <property type="match status" value="1"/>
</dbReference>
<keyword evidence="12" id="KW-1185">Reference proteome</keyword>
<feature type="transmembrane region" description="Helical" evidence="9">
    <location>
        <begin position="57"/>
        <end position="77"/>
    </location>
</feature>
<evidence type="ECO:0000256" key="4">
    <source>
        <dbReference type="ARBA" id="ARBA00022989"/>
    </source>
</evidence>
<dbReference type="SUPFAM" id="SSF81321">
    <property type="entry name" value="Family A G protein-coupled receptor-like"/>
    <property type="match status" value="1"/>
</dbReference>
<feature type="transmembrane region" description="Helical" evidence="9">
    <location>
        <begin position="97"/>
        <end position="115"/>
    </location>
</feature>
<dbReference type="PRINTS" id="PR01157">
    <property type="entry name" value="P2YPURNOCPTR"/>
</dbReference>
<evidence type="ECO:0000313" key="12">
    <source>
        <dbReference type="Proteomes" id="UP001369086"/>
    </source>
</evidence>
<name>A0ABR0ZTU4_HUSHU</name>
<feature type="transmembrane region" description="Helical" evidence="9">
    <location>
        <begin position="271"/>
        <end position="290"/>
    </location>
</feature>
<evidence type="ECO:0000256" key="6">
    <source>
        <dbReference type="ARBA" id="ARBA00023136"/>
    </source>
</evidence>
<dbReference type="Proteomes" id="UP001369086">
    <property type="component" value="Unassembled WGS sequence"/>
</dbReference>
<keyword evidence="5" id="KW-0297">G-protein coupled receptor</keyword>
<dbReference type="Pfam" id="PF00001">
    <property type="entry name" value="7tm_1"/>
    <property type="match status" value="1"/>
</dbReference>
<keyword evidence="3 9" id="KW-0812">Transmembrane</keyword>
<reference evidence="11 12" key="1">
    <citation type="submission" date="2021-05" db="EMBL/GenBank/DDBJ databases">
        <authorList>
            <person name="Zahm M."/>
            <person name="Klopp C."/>
            <person name="Cabau C."/>
            <person name="Kuhl H."/>
            <person name="Suciu R."/>
            <person name="Ciorpac M."/>
            <person name="Holostenco D."/>
            <person name="Gessner J."/>
            <person name="Wuertz S."/>
            <person name="Hohne C."/>
            <person name="Stock M."/>
            <person name="Gislard M."/>
            <person name="Lluch J."/>
            <person name="Milhes M."/>
            <person name="Lampietro C."/>
            <person name="Lopez Roques C."/>
            <person name="Donnadieu C."/>
            <person name="Du K."/>
            <person name="Schartl M."/>
            <person name="Guiguen Y."/>
        </authorList>
    </citation>
    <scope>NUCLEOTIDE SEQUENCE [LARGE SCALE GENOMIC DNA]</scope>
    <source>
        <strain evidence="11">Hh-F2</strain>
        <tissue evidence="11">Blood</tissue>
    </source>
</reference>
<dbReference type="InterPro" id="IPR017452">
    <property type="entry name" value="GPCR_Rhodpsn_7TM"/>
</dbReference>
<evidence type="ECO:0000256" key="3">
    <source>
        <dbReference type="ARBA" id="ARBA00022692"/>
    </source>
</evidence>
<proteinExistence type="predicted"/>
<dbReference type="InterPro" id="IPR000276">
    <property type="entry name" value="GPCR_Rhodpsn"/>
</dbReference>
<feature type="transmembrane region" description="Helical" evidence="9">
    <location>
        <begin position="226"/>
        <end position="251"/>
    </location>
</feature>
<evidence type="ECO:0000259" key="10">
    <source>
        <dbReference type="PROSITE" id="PS50262"/>
    </source>
</evidence>
<evidence type="ECO:0000313" key="11">
    <source>
        <dbReference type="EMBL" id="KAK6488241.1"/>
    </source>
</evidence>
<feature type="non-terminal residue" evidence="11">
    <location>
        <position position="1"/>
    </location>
</feature>
<keyword evidence="8" id="KW-0807">Transducer</keyword>
<dbReference type="EMBL" id="JAHFZB010000007">
    <property type="protein sequence ID" value="KAK6488241.1"/>
    <property type="molecule type" value="Genomic_DNA"/>
</dbReference>
<evidence type="ECO:0000256" key="1">
    <source>
        <dbReference type="ARBA" id="ARBA00004651"/>
    </source>
</evidence>
<feature type="transmembrane region" description="Helical" evidence="9">
    <location>
        <begin position="136"/>
        <end position="160"/>
    </location>
</feature>
<sequence length="325" mass="37907">NLTHAPLFCSRFGNQIWYCYVFFSLYTFALPVGVLGNIAALLHYIWCKKSWTSSNIFLFNLALCDFAWLLTIPFSIYFNLQQPSVYNDQTFCQFQKIFFNINIYGSISFLTLISFDRYAGTVHPISSIKWWNTRKAKICSLTVWMILFLESIPDFFFTFAVKRPDNSTVCLDSMYGPFTYVKTLSILRTLLGFLIPFIIMFTCYILTVRVLRKRSLRRRSDKPLRLISAAMVVFAVSFIPYHIMIMTLIILRIKNSINQSNFTVLFATYEFFKAICCISSCLDPILYMLASDNFQKNCKELKSHPERICCHRRTRRVGDLTVACN</sequence>
<comment type="subcellular location">
    <subcellularLocation>
        <location evidence="1">Cell membrane</location>
        <topology evidence="1">Multi-pass membrane protein</topology>
    </subcellularLocation>
</comment>
<keyword evidence="2" id="KW-1003">Cell membrane</keyword>
<dbReference type="CDD" id="cd14982">
    <property type="entry name" value="7tmA_purinoceptor-like"/>
    <property type="match status" value="1"/>
</dbReference>
<dbReference type="PANTHER" id="PTHR24231:SF38">
    <property type="entry name" value="G-PROTEIN COUPLED RECEPTORS FAMILY 1 PROFILE DOMAIN-CONTAINING PROTEIN"/>
    <property type="match status" value="1"/>
</dbReference>
<gene>
    <name evidence="11" type="ORF">HHUSO_G9620</name>
</gene>
<keyword evidence="4 9" id="KW-1133">Transmembrane helix</keyword>